<organism evidence="2 3">
    <name type="scientific">Neisseria sicca ATCC 29256</name>
    <dbReference type="NCBI Taxonomy" id="547045"/>
    <lineage>
        <taxon>Bacteria</taxon>
        <taxon>Pseudomonadati</taxon>
        <taxon>Pseudomonadota</taxon>
        <taxon>Betaproteobacteria</taxon>
        <taxon>Neisseriales</taxon>
        <taxon>Neisseriaceae</taxon>
        <taxon>Neisseria</taxon>
    </lineage>
</organism>
<accession>C6M0W9</accession>
<protein>
    <submittedName>
        <fullName evidence="2">Uncharacterized protein</fullName>
    </submittedName>
</protein>
<feature type="region of interest" description="Disordered" evidence="1">
    <location>
        <begin position="1"/>
        <end position="31"/>
    </location>
</feature>
<dbReference type="EMBL" id="ACKO02000001">
    <property type="protein sequence ID" value="EET46043.1"/>
    <property type="molecule type" value="Genomic_DNA"/>
</dbReference>
<evidence type="ECO:0000313" key="2">
    <source>
        <dbReference type="EMBL" id="EET46043.1"/>
    </source>
</evidence>
<gene>
    <name evidence="2" type="ORF">NEISICOT_00146</name>
</gene>
<dbReference type="AlphaFoldDB" id="C6M0W9"/>
<evidence type="ECO:0000256" key="1">
    <source>
        <dbReference type="SAM" id="MobiDB-lite"/>
    </source>
</evidence>
<keyword evidence="3" id="KW-1185">Reference proteome</keyword>
<reference evidence="2" key="1">
    <citation type="submission" date="2009-07" db="EMBL/GenBank/DDBJ databases">
        <authorList>
            <person name="Weinstock G."/>
            <person name="Sodergren E."/>
            <person name="Clifton S."/>
            <person name="Fulton L."/>
            <person name="Fulton B."/>
            <person name="Courtney L."/>
            <person name="Fronick C."/>
            <person name="Harrison M."/>
            <person name="Strong C."/>
            <person name="Farmer C."/>
            <person name="Delahaunty K."/>
            <person name="Markovic C."/>
            <person name="Hall O."/>
            <person name="Minx P."/>
            <person name="Tomlinson C."/>
            <person name="Mitreva M."/>
            <person name="Nelson J."/>
            <person name="Hou S."/>
            <person name="Wollam A."/>
            <person name="Pepin K.H."/>
            <person name="Johnson M."/>
            <person name="Bhonagiri V."/>
            <person name="Nash W.E."/>
            <person name="Warren W."/>
            <person name="Chinwalla A."/>
            <person name="Mardis E.R."/>
            <person name="Wilson R.K."/>
        </authorList>
    </citation>
    <scope>NUCLEOTIDE SEQUENCE [LARGE SCALE GENOMIC DNA]</scope>
    <source>
        <strain evidence="2">ATCC 29256</strain>
    </source>
</reference>
<proteinExistence type="predicted"/>
<feature type="region of interest" description="Disordered" evidence="1">
    <location>
        <begin position="83"/>
        <end position="106"/>
    </location>
</feature>
<comment type="caution">
    <text evidence="2">The sequence shown here is derived from an EMBL/GenBank/DDBJ whole genome shotgun (WGS) entry which is preliminary data.</text>
</comment>
<evidence type="ECO:0000313" key="3">
    <source>
        <dbReference type="Proteomes" id="UP000005365"/>
    </source>
</evidence>
<name>C6M0W9_NEISI</name>
<dbReference type="Proteomes" id="UP000005365">
    <property type="component" value="Unassembled WGS sequence"/>
</dbReference>
<sequence length="160" mass="17388">MAGGADVGKHGVDDFIGGGQQRHGVVTRRAESRSARSDFADAVITGFDVFADAEVDVGEVGFSETLVEAVHLARALCPRRAEPRLADKQVGDGTEDGEKEEDNQPGKRGADVFCLYNTRKTQPSAAQVWAKMKISVQVMSFRKVMFDRRWRNGGSGCIVD</sequence>